<geneLocation type="plasmid" evidence="1">
    <name>pLA1</name>
</geneLocation>
<evidence type="ECO:0000313" key="2">
    <source>
        <dbReference type="Proteomes" id="UP000004030"/>
    </source>
</evidence>
<reference evidence="1 2" key="1">
    <citation type="journal article" date="2012" name="J. Bacteriol.">
        <title>Genome sequence of benzo(a)pyrene-degrading bacterium Novosphingobium pentaromativorans US6-1.</title>
        <authorList>
            <person name="Luo Y.R."/>
            <person name="Kang S.G."/>
            <person name="Kim S.J."/>
            <person name="Kim M.R."/>
            <person name="Li N."/>
            <person name="Lee J.H."/>
            <person name="Kwon K.K."/>
        </authorList>
    </citation>
    <scope>NUCLEOTIDE SEQUENCE [LARGE SCALE GENOMIC DNA]</scope>
    <source>
        <strain evidence="1 2">US6-1</strain>
        <plasmid evidence="1">pLA1</plasmid>
    </source>
</reference>
<name>G6EL79_9SPHN</name>
<keyword evidence="1" id="KW-0614">Plasmid</keyword>
<gene>
    <name evidence="1" type="ORF">NSU_pLA1152</name>
</gene>
<dbReference type="AlphaFoldDB" id="G6EL79"/>
<organism evidence="1 2">
    <name type="scientific">Novosphingobium pentaromativorans US6-1</name>
    <dbReference type="NCBI Taxonomy" id="1088721"/>
    <lineage>
        <taxon>Bacteria</taxon>
        <taxon>Pseudomonadati</taxon>
        <taxon>Pseudomonadota</taxon>
        <taxon>Alphaproteobacteria</taxon>
        <taxon>Sphingomonadales</taxon>
        <taxon>Sphingomonadaceae</taxon>
        <taxon>Novosphingobium</taxon>
    </lineage>
</organism>
<evidence type="ECO:0000313" key="1">
    <source>
        <dbReference type="EMBL" id="EHJ58046.1"/>
    </source>
</evidence>
<accession>G6EL79</accession>
<comment type="caution">
    <text evidence="1">The sequence shown here is derived from an EMBL/GenBank/DDBJ whole genome shotgun (WGS) entry which is preliminary data.</text>
</comment>
<proteinExistence type="predicted"/>
<keyword evidence="2" id="KW-1185">Reference proteome</keyword>
<protein>
    <submittedName>
        <fullName evidence="1">Uncharacterized protein</fullName>
    </submittedName>
</protein>
<dbReference type="EMBL" id="AGFM01000122">
    <property type="protein sequence ID" value="EHJ58046.1"/>
    <property type="molecule type" value="Genomic_DNA"/>
</dbReference>
<dbReference type="PATRIC" id="fig|1088721.3.peg.5002"/>
<dbReference type="Proteomes" id="UP000004030">
    <property type="component" value="Unassembled WGS sequence"/>
</dbReference>
<sequence>MSFRPFRANAAASGFHWPGKEAFAIARREELLGTVVSDKAE</sequence>